<dbReference type="InterPro" id="IPR036412">
    <property type="entry name" value="HAD-like_sf"/>
</dbReference>
<dbReference type="Gene3D" id="3.40.50.1000">
    <property type="entry name" value="HAD superfamily/HAD-like"/>
    <property type="match status" value="1"/>
</dbReference>
<dbReference type="EMBL" id="JAKLTY010000058">
    <property type="protein sequence ID" value="MCG2633013.1"/>
    <property type="molecule type" value="Genomic_DNA"/>
</dbReference>
<dbReference type="InterPro" id="IPR010037">
    <property type="entry name" value="FkbH_domain"/>
</dbReference>
<name>A0A9X1UFG8_9BRAD</name>
<sequence length="694" mass="78179">MSQMAADTTFPTIAGTLRSNREKLGIALINSLVGWAKYEAEISESSSRQDFANRETVALVDYLSAYFATGEETYRDLYIGEKLKQCFDPGDTLEEAIARRRVITTSDRRAYFDIVGPHLAPAALEALETELRSIQTLLTHPGDKVCRALLVGDCVFVDLLGFLAVPLMKMGVQLVPTFVTSKLPSQQCREIGDHAGKEFDLIFYSPLTYANHVGFSQFQYVKAAFPAPSTATAIVEDTKQDISSILQLLNHTFSCPIFVHNTANLRRHDGSWRDQLKTVATMPARAWARRQINTWLAAYLEGLTSAGARFILMDEMAPLQRSSEVTLSRYYYHNGLQHPARFGKELAPLYESAIFAQAVLAKKKVFICDLDNTLWDGVIGDGEVSHFADRQNTLLRLRKKGMLLAICSKNDPKNVHWRGGTLCEDDFVCHQINWSSKTENIRRIAKILNLKTKDFVFIDDRADELALVQDAIPEILALDANDAATWSKLALLADLLPENSEGDRTLAYKQRAERERFLTEETNTKKDDGDALIKLQLRLKIRRAGAKELSRVAELINRTNQFNTCGTRTSLQEVTRWSESNSHTIWILEAADRFGDMGTIAVAITEETNRGIEIPAFVLSCRVFGFGMEDALLNMVKRSNPGAPIFGHYKQTAHNEPCRNTYPRNGFTWEESEWVFRGSEVDPDPRWLTVECPR</sequence>
<evidence type="ECO:0000313" key="2">
    <source>
        <dbReference type="Proteomes" id="UP001139054"/>
    </source>
</evidence>
<dbReference type="NCBIfam" id="TIGR01686">
    <property type="entry name" value="FkbH"/>
    <property type="match status" value="1"/>
</dbReference>
<dbReference type="RefSeq" id="WP_237892129.1">
    <property type="nucleotide sequence ID" value="NZ_JAKLTY010000058.1"/>
</dbReference>
<organism evidence="1 2">
    <name type="scientific">Bradyrhizobium zhengyangense</name>
    <dbReference type="NCBI Taxonomy" id="2911009"/>
    <lineage>
        <taxon>Bacteria</taxon>
        <taxon>Pseudomonadati</taxon>
        <taxon>Pseudomonadota</taxon>
        <taxon>Alphaproteobacteria</taxon>
        <taxon>Hyphomicrobiales</taxon>
        <taxon>Nitrobacteraceae</taxon>
        <taxon>Bradyrhizobium</taxon>
    </lineage>
</organism>
<dbReference type="InterPro" id="IPR023214">
    <property type="entry name" value="HAD_sf"/>
</dbReference>
<evidence type="ECO:0000313" key="1">
    <source>
        <dbReference type="EMBL" id="MCG2633013.1"/>
    </source>
</evidence>
<protein>
    <submittedName>
        <fullName evidence="1">HAD-IIIC family phosphatase</fullName>
    </submittedName>
</protein>
<reference evidence="1" key="1">
    <citation type="submission" date="2022-01" db="EMBL/GenBank/DDBJ databases">
        <title>Genome sequnece data of strain Bradyrhizobium sp. nov.</title>
        <authorList>
            <person name="Zhang J."/>
        </authorList>
    </citation>
    <scope>NUCLEOTIDE SEQUENCE</scope>
    <source>
        <strain evidence="1">WYCCWR 13023</strain>
    </source>
</reference>
<dbReference type="Proteomes" id="UP001139054">
    <property type="component" value="Unassembled WGS sequence"/>
</dbReference>
<gene>
    <name evidence="1" type="ORF">L6654_41350</name>
</gene>
<accession>A0A9X1UFG8</accession>
<dbReference type="SUPFAM" id="SSF56784">
    <property type="entry name" value="HAD-like"/>
    <property type="match status" value="1"/>
</dbReference>
<comment type="caution">
    <text evidence="1">The sequence shown here is derived from an EMBL/GenBank/DDBJ whole genome shotgun (WGS) entry which is preliminary data.</text>
</comment>
<dbReference type="NCBIfam" id="TIGR01681">
    <property type="entry name" value="HAD-SF-IIIC"/>
    <property type="match status" value="1"/>
</dbReference>
<proteinExistence type="predicted"/>
<dbReference type="InterPro" id="IPR010033">
    <property type="entry name" value="HAD_SF_ppase_IIIC"/>
</dbReference>
<dbReference type="AlphaFoldDB" id="A0A9X1UFG8"/>